<reference evidence="2" key="1">
    <citation type="journal article" date="2010" name="Genome Res.">
        <title>Population genomic sequencing of Coccidioides fungi reveals recent hybridization and transposon control.</title>
        <authorList>
            <person name="Neafsey D.E."/>
            <person name="Barker B.M."/>
            <person name="Sharpton T.J."/>
            <person name="Stajich J.E."/>
            <person name="Park D.J."/>
            <person name="Whiston E."/>
            <person name="Hung C.-Y."/>
            <person name="McMahan C."/>
            <person name="White J."/>
            <person name="Sykes S."/>
            <person name="Heiman D."/>
            <person name="Young S."/>
            <person name="Zeng Q."/>
            <person name="Abouelleil A."/>
            <person name="Aftuck L."/>
            <person name="Bessette D."/>
            <person name="Brown A."/>
            <person name="FitzGerald M."/>
            <person name="Lui A."/>
            <person name="Macdonald J.P."/>
            <person name="Priest M."/>
            <person name="Orbach M.J."/>
            <person name="Galgiani J.N."/>
            <person name="Kirkland T.N."/>
            <person name="Cole G.T."/>
            <person name="Birren B.W."/>
            <person name="Henn M.R."/>
            <person name="Taylor J.W."/>
            <person name="Rounsley S.D."/>
        </authorList>
    </citation>
    <scope>NUCLEOTIDE SEQUENCE [LARGE SCALE GENOMIC DNA]</scope>
    <source>
        <strain evidence="2">RMSCC 2394</strain>
    </source>
</reference>
<proteinExistence type="predicted"/>
<accession>A0A0J6YHI4</accession>
<evidence type="ECO:0000313" key="1">
    <source>
        <dbReference type="EMBL" id="KMP07070.1"/>
    </source>
</evidence>
<organism evidence="1 2">
    <name type="scientific">Coccidioides immitis RMSCC 2394</name>
    <dbReference type="NCBI Taxonomy" id="404692"/>
    <lineage>
        <taxon>Eukaryota</taxon>
        <taxon>Fungi</taxon>
        <taxon>Dikarya</taxon>
        <taxon>Ascomycota</taxon>
        <taxon>Pezizomycotina</taxon>
        <taxon>Eurotiomycetes</taxon>
        <taxon>Eurotiomycetidae</taxon>
        <taxon>Onygenales</taxon>
        <taxon>Onygenaceae</taxon>
        <taxon>Coccidioides</taxon>
    </lineage>
</organism>
<dbReference type="Proteomes" id="UP000054565">
    <property type="component" value="Unassembled WGS sequence"/>
</dbReference>
<dbReference type="AlphaFoldDB" id="A0A0J6YHI4"/>
<dbReference type="EMBL" id="DS028096">
    <property type="protein sequence ID" value="KMP07070.1"/>
    <property type="molecule type" value="Genomic_DNA"/>
</dbReference>
<sequence length="129" mass="14257">MYVFMVPNSPTLYACQQTDVPEDIASEIPYSRHADTSTFFATSAESAADCSIHISFRLEMNQGPRVVTLCRVSRSHSKDINRFITGIELDNAEPHVMIAFAIGRHHGGPSHHPTNWIFPQACENNPSGG</sequence>
<protein>
    <submittedName>
        <fullName evidence="1">Uncharacterized protein</fullName>
    </submittedName>
</protein>
<gene>
    <name evidence="1" type="ORF">CIRG_06751</name>
</gene>
<name>A0A0J6YHI4_COCIT</name>
<evidence type="ECO:0000313" key="2">
    <source>
        <dbReference type="Proteomes" id="UP000054565"/>
    </source>
</evidence>